<reference evidence="3" key="1">
    <citation type="submission" date="2022-11" db="EMBL/GenBank/DDBJ databases">
        <authorList>
            <person name="Morgan W.R."/>
            <person name="Tartar A."/>
        </authorList>
    </citation>
    <scope>NUCLEOTIDE SEQUENCE</scope>
    <source>
        <strain evidence="3">ARSEF 373</strain>
    </source>
</reference>
<evidence type="ECO:0000313" key="4">
    <source>
        <dbReference type="Proteomes" id="UP001146120"/>
    </source>
</evidence>
<dbReference type="EMBL" id="DAKRPA010000308">
    <property type="protein sequence ID" value="DAZ93550.1"/>
    <property type="molecule type" value="Genomic_DNA"/>
</dbReference>
<dbReference type="PANTHER" id="PTHR24111:SF0">
    <property type="entry name" value="LEUCINE-RICH REPEAT-CONTAINING PROTEIN"/>
    <property type="match status" value="1"/>
</dbReference>
<dbReference type="Gene3D" id="3.80.10.10">
    <property type="entry name" value="Ribonuclease Inhibitor"/>
    <property type="match status" value="2"/>
</dbReference>
<proteinExistence type="predicted"/>
<evidence type="ECO:0000313" key="3">
    <source>
        <dbReference type="EMBL" id="DAZ93550.1"/>
    </source>
</evidence>
<dbReference type="Proteomes" id="UP001146120">
    <property type="component" value="Unassembled WGS sequence"/>
</dbReference>
<comment type="caution">
    <text evidence="3">The sequence shown here is derived from an EMBL/GenBank/DDBJ whole genome shotgun (WGS) entry which is preliminary data.</text>
</comment>
<dbReference type="SUPFAM" id="SSF52047">
    <property type="entry name" value="RNI-like"/>
    <property type="match status" value="1"/>
</dbReference>
<evidence type="ECO:0000256" key="2">
    <source>
        <dbReference type="SAM" id="MobiDB-lite"/>
    </source>
</evidence>
<dbReference type="PANTHER" id="PTHR24111">
    <property type="entry name" value="LEUCINE-RICH REPEAT-CONTAINING PROTEIN 34"/>
    <property type="match status" value="1"/>
</dbReference>
<dbReference type="Pfam" id="PF13516">
    <property type="entry name" value="LRR_6"/>
    <property type="match status" value="2"/>
</dbReference>
<protein>
    <submittedName>
        <fullName evidence="3">Uncharacterized protein</fullName>
    </submittedName>
</protein>
<keyword evidence="4" id="KW-1185">Reference proteome</keyword>
<gene>
    <name evidence="3" type="ORF">N0F65_006538</name>
</gene>
<keyword evidence="1" id="KW-0677">Repeat</keyword>
<organism evidence="3 4">
    <name type="scientific">Lagenidium giganteum</name>
    <dbReference type="NCBI Taxonomy" id="4803"/>
    <lineage>
        <taxon>Eukaryota</taxon>
        <taxon>Sar</taxon>
        <taxon>Stramenopiles</taxon>
        <taxon>Oomycota</taxon>
        <taxon>Peronosporomycetes</taxon>
        <taxon>Pythiales</taxon>
        <taxon>Pythiaceae</taxon>
    </lineage>
</organism>
<dbReference type="InterPro" id="IPR001611">
    <property type="entry name" value="Leu-rich_rpt"/>
</dbReference>
<evidence type="ECO:0000256" key="1">
    <source>
        <dbReference type="ARBA" id="ARBA00022737"/>
    </source>
</evidence>
<sequence length="388" mass="44011">MTGEHDEAPVKPVRRIATDLHPEEIQAEFTRYNIPGGDVSSRLHALQLKYDDEYEAGSIEYEAYQRKVELKKTREDYRQAVCKTKELEQASLEANPKIHAIVRQIEQDVAPKHLVLRGLPPLCCCAMMRAMRTNMNVVTLDISNNGLDDTAIESIGKMLAKNRKLSTLNLGFNNFTSRLLPVIASGLRQNAVLTSLNLESNPLMSLAKDYLGTLSRSGQANAAIVEPFASVLAQNDTLTSLNLFNTQINAEVGRVLVHALDRNLTLLSLEVGGNAIAQPDLALMAIRLERNQAKMLEVRVKATELRQTIHTHAEEIHSEQLKAEKEKEDKEWHDANARQRHEIREKEEWERARLEAEQAVRRASDIENWNKKYREQREAEKKKAKGKK</sequence>
<feature type="region of interest" description="Disordered" evidence="2">
    <location>
        <begin position="365"/>
        <end position="388"/>
    </location>
</feature>
<accession>A0AAV2YHT1</accession>
<dbReference type="InterPro" id="IPR032675">
    <property type="entry name" value="LRR_dom_sf"/>
</dbReference>
<name>A0AAV2YHT1_9STRA</name>
<feature type="compositionally biased region" description="Basic and acidic residues" evidence="2">
    <location>
        <begin position="365"/>
        <end position="381"/>
    </location>
</feature>
<dbReference type="InterPro" id="IPR052201">
    <property type="entry name" value="LRR-containing_regulator"/>
</dbReference>
<reference evidence="3" key="2">
    <citation type="journal article" date="2023" name="Microbiol Resour">
        <title>Decontamination and Annotation of the Draft Genome Sequence of the Oomycete Lagenidium giganteum ARSEF 373.</title>
        <authorList>
            <person name="Morgan W.R."/>
            <person name="Tartar A."/>
        </authorList>
    </citation>
    <scope>NUCLEOTIDE SEQUENCE</scope>
    <source>
        <strain evidence="3">ARSEF 373</strain>
    </source>
</reference>
<dbReference type="AlphaFoldDB" id="A0AAV2YHT1"/>
<dbReference type="SMART" id="SM00368">
    <property type="entry name" value="LRR_RI"/>
    <property type="match status" value="3"/>
</dbReference>